<protein>
    <submittedName>
        <fullName evidence="3">Uncharacterized protein</fullName>
    </submittedName>
</protein>
<feature type="signal peptide" evidence="2">
    <location>
        <begin position="1"/>
        <end position="25"/>
    </location>
</feature>
<gene>
    <name evidence="3" type="ORF">GCM10022406_19790</name>
</gene>
<dbReference type="RefSeq" id="WP_345113036.1">
    <property type="nucleotide sequence ID" value="NZ_BAABDH010000036.1"/>
</dbReference>
<name>A0ABP7N2R5_9BACT</name>
<evidence type="ECO:0000256" key="1">
    <source>
        <dbReference type="SAM" id="MobiDB-lite"/>
    </source>
</evidence>
<comment type="caution">
    <text evidence="3">The sequence shown here is derived from an EMBL/GenBank/DDBJ whole genome shotgun (WGS) entry which is preliminary data.</text>
</comment>
<keyword evidence="2" id="KW-0732">Signal</keyword>
<reference evidence="4" key="1">
    <citation type="journal article" date="2019" name="Int. J. Syst. Evol. Microbiol.">
        <title>The Global Catalogue of Microorganisms (GCM) 10K type strain sequencing project: providing services to taxonomists for standard genome sequencing and annotation.</title>
        <authorList>
            <consortium name="The Broad Institute Genomics Platform"/>
            <consortium name="The Broad Institute Genome Sequencing Center for Infectious Disease"/>
            <person name="Wu L."/>
            <person name="Ma J."/>
        </authorList>
    </citation>
    <scope>NUCLEOTIDE SEQUENCE [LARGE SCALE GENOMIC DNA]</scope>
    <source>
        <strain evidence="4">JCM 17214</strain>
    </source>
</reference>
<evidence type="ECO:0000256" key="2">
    <source>
        <dbReference type="SAM" id="SignalP"/>
    </source>
</evidence>
<evidence type="ECO:0000313" key="4">
    <source>
        <dbReference type="Proteomes" id="UP001499909"/>
    </source>
</evidence>
<sequence length="157" mass="17427">MKLLTTIPLAAAFLLLFGLASPAQAQVNVNINPPSWGPALAPNTQYYYIPEVDGYYDVRDRVYVVERKGRWTRLANAGYNPNTFHPVVVDYVGAQPWVRIEEYRTKYKGHPHGMPPGQAKKYYGNQSNGKGYGNGKDKGNGNGKDKDNGNGKDKGKH</sequence>
<dbReference type="EMBL" id="BAABDH010000036">
    <property type="protein sequence ID" value="GAA3935481.1"/>
    <property type="molecule type" value="Genomic_DNA"/>
</dbReference>
<keyword evidence="4" id="KW-1185">Reference proteome</keyword>
<feature type="region of interest" description="Disordered" evidence="1">
    <location>
        <begin position="107"/>
        <end position="157"/>
    </location>
</feature>
<proteinExistence type="predicted"/>
<dbReference type="Proteomes" id="UP001499909">
    <property type="component" value="Unassembled WGS sequence"/>
</dbReference>
<organism evidence="3 4">
    <name type="scientific">Hymenobacter algoricola</name>
    <dbReference type="NCBI Taxonomy" id="486267"/>
    <lineage>
        <taxon>Bacteria</taxon>
        <taxon>Pseudomonadati</taxon>
        <taxon>Bacteroidota</taxon>
        <taxon>Cytophagia</taxon>
        <taxon>Cytophagales</taxon>
        <taxon>Hymenobacteraceae</taxon>
        <taxon>Hymenobacter</taxon>
    </lineage>
</organism>
<evidence type="ECO:0000313" key="3">
    <source>
        <dbReference type="EMBL" id="GAA3935481.1"/>
    </source>
</evidence>
<accession>A0ABP7N2R5</accession>
<feature type="compositionally biased region" description="Basic and acidic residues" evidence="1">
    <location>
        <begin position="135"/>
        <end position="157"/>
    </location>
</feature>
<feature type="chain" id="PRO_5046688862" evidence="2">
    <location>
        <begin position="26"/>
        <end position="157"/>
    </location>
</feature>